<feature type="transmembrane region" description="Helical" evidence="2">
    <location>
        <begin position="20"/>
        <end position="39"/>
    </location>
</feature>
<accession>A0A8B8C0Z4</accession>
<dbReference type="OrthoDB" id="6380629at2759"/>
<dbReference type="Proteomes" id="UP000694844">
    <property type="component" value="Chromosome 9"/>
</dbReference>
<feature type="compositionally biased region" description="Gly residues" evidence="1">
    <location>
        <begin position="165"/>
        <end position="174"/>
    </location>
</feature>
<proteinExistence type="predicted"/>
<evidence type="ECO:0000256" key="2">
    <source>
        <dbReference type="SAM" id="Phobius"/>
    </source>
</evidence>
<dbReference type="InterPro" id="IPR050149">
    <property type="entry name" value="Collagen_superfamily"/>
</dbReference>
<organism evidence="3 4">
    <name type="scientific">Crassostrea virginica</name>
    <name type="common">Eastern oyster</name>
    <dbReference type="NCBI Taxonomy" id="6565"/>
    <lineage>
        <taxon>Eukaryota</taxon>
        <taxon>Metazoa</taxon>
        <taxon>Spiralia</taxon>
        <taxon>Lophotrochozoa</taxon>
        <taxon>Mollusca</taxon>
        <taxon>Bivalvia</taxon>
        <taxon>Autobranchia</taxon>
        <taxon>Pteriomorphia</taxon>
        <taxon>Ostreida</taxon>
        <taxon>Ostreoidea</taxon>
        <taxon>Ostreidae</taxon>
        <taxon>Crassostrea</taxon>
    </lineage>
</organism>
<feature type="region of interest" description="Disordered" evidence="1">
    <location>
        <begin position="114"/>
        <end position="259"/>
    </location>
</feature>
<name>A0A8B8C0Z4_CRAVI</name>
<dbReference type="GO" id="GO:0031012">
    <property type="term" value="C:extracellular matrix"/>
    <property type="evidence" value="ECO:0007669"/>
    <property type="project" value="TreeGrafter"/>
</dbReference>
<feature type="region of interest" description="Disordered" evidence="1">
    <location>
        <begin position="298"/>
        <end position="318"/>
    </location>
</feature>
<keyword evidence="3" id="KW-1185">Reference proteome</keyword>
<evidence type="ECO:0000256" key="1">
    <source>
        <dbReference type="SAM" id="MobiDB-lite"/>
    </source>
</evidence>
<keyword evidence="2" id="KW-1133">Transmembrane helix</keyword>
<feature type="transmembrane region" description="Helical" evidence="2">
    <location>
        <begin position="326"/>
        <end position="344"/>
    </location>
</feature>
<dbReference type="GO" id="GO:0005615">
    <property type="term" value="C:extracellular space"/>
    <property type="evidence" value="ECO:0007669"/>
    <property type="project" value="TreeGrafter"/>
</dbReference>
<dbReference type="Pfam" id="PF01391">
    <property type="entry name" value="Collagen"/>
    <property type="match status" value="1"/>
</dbReference>
<feature type="compositionally biased region" description="Low complexity" evidence="1">
    <location>
        <begin position="154"/>
        <end position="164"/>
    </location>
</feature>
<dbReference type="RefSeq" id="XP_022309240.1">
    <property type="nucleotide sequence ID" value="XM_022453532.1"/>
</dbReference>
<keyword evidence="2" id="KW-0472">Membrane</keyword>
<dbReference type="InterPro" id="IPR008160">
    <property type="entry name" value="Collagen"/>
</dbReference>
<evidence type="ECO:0000313" key="3">
    <source>
        <dbReference type="Proteomes" id="UP000694844"/>
    </source>
</evidence>
<dbReference type="KEGG" id="cvn:111114985"/>
<dbReference type="AlphaFoldDB" id="A0A8B8C0Z4"/>
<feature type="compositionally biased region" description="Basic and acidic residues" evidence="1">
    <location>
        <begin position="250"/>
        <end position="259"/>
    </location>
</feature>
<sequence>MGKSGNSEENSRIALHIKILYGSLTVNFAVSVFMIIILYKGQECDQVSDPMEWSDQERFRNLHVTTTSADDDNLKWIHRFRRRSDYLQSESCETFIRVCRSTLGDSFLIKGTKGERGYNGFSGSQGNPGQEGPKGEPGFPGIPGPMGPKGEEGLPGLRGLPGERGPQGGEGRPGLPGLKGAKGDKGQQGLLGFPGSQGEPGPRGDRGLPGDIGQLGPMGSNGPPGPQGLMGPKGYKGDKGPFGTNGYPGDKGERGEKGERGFPGYPGPIGPQGPKGVKGECQVSTFKLENLKMEKDATNRPARTPQRDNYAGMPNRDGGNHNGMKPLISTISAMYYLLIFFYAFC</sequence>
<dbReference type="PANTHER" id="PTHR24023">
    <property type="entry name" value="COLLAGEN ALPHA"/>
    <property type="match status" value="1"/>
</dbReference>
<dbReference type="GeneID" id="111114985"/>
<evidence type="ECO:0000313" key="4">
    <source>
        <dbReference type="RefSeq" id="XP_022309240.1"/>
    </source>
</evidence>
<reference evidence="4" key="1">
    <citation type="submission" date="2025-08" db="UniProtKB">
        <authorList>
            <consortium name="RefSeq"/>
        </authorList>
    </citation>
    <scope>IDENTIFICATION</scope>
    <source>
        <tissue evidence="4">Whole sample</tissue>
    </source>
</reference>
<gene>
    <name evidence="4" type="primary">LOC111114985</name>
</gene>
<dbReference type="PANTHER" id="PTHR24023:SF1082">
    <property type="entry name" value="COLLAGEN TRIPLE HELIX REPEAT"/>
    <property type="match status" value="1"/>
</dbReference>
<keyword evidence="2" id="KW-0812">Transmembrane</keyword>
<feature type="compositionally biased region" description="Low complexity" evidence="1">
    <location>
        <begin position="125"/>
        <end position="139"/>
    </location>
</feature>
<protein>
    <submittedName>
        <fullName evidence="4">Collagen alpha-5(IV) chain-like isoform X1</fullName>
    </submittedName>
</protein>